<keyword evidence="1" id="KW-0472">Membrane</keyword>
<accession>A0A1H5TTZ1</accession>
<keyword evidence="1" id="KW-0812">Transmembrane</keyword>
<feature type="transmembrane region" description="Helical" evidence="1">
    <location>
        <begin position="7"/>
        <end position="26"/>
    </location>
</feature>
<evidence type="ECO:0000313" key="3">
    <source>
        <dbReference type="Proteomes" id="UP000236753"/>
    </source>
</evidence>
<proteinExistence type="predicted"/>
<evidence type="ECO:0000313" key="2">
    <source>
        <dbReference type="EMBL" id="SEF65698.1"/>
    </source>
</evidence>
<organism evidence="2 3">
    <name type="scientific">Nitrosomonas ureae</name>
    <dbReference type="NCBI Taxonomy" id="44577"/>
    <lineage>
        <taxon>Bacteria</taxon>
        <taxon>Pseudomonadati</taxon>
        <taxon>Pseudomonadota</taxon>
        <taxon>Betaproteobacteria</taxon>
        <taxon>Nitrosomonadales</taxon>
        <taxon>Nitrosomonadaceae</taxon>
        <taxon>Nitrosomonas</taxon>
    </lineage>
</organism>
<dbReference type="Proteomes" id="UP000236753">
    <property type="component" value="Unassembled WGS sequence"/>
</dbReference>
<reference evidence="2 3" key="1">
    <citation type="submission" date="2016-10" db="EMBL/GenBank/DDBJ databases">
        <authorList>
            <person name="de Groot N.N."/>
        </authorList>
    </citation>
    <scope>NUCLEOTIDE SEQUENCE [LARGE SCALE GENOMIC DNA]</scope>
    <source>
        <strain evidence="2 3">Nm13</strain>
    </source>
</reference>
<dbReference type="AlphaFoldDB" id="A0A1H5TTZ1"/>
<gene>
    <name evidence="2" type="ORF">SAMN05216334_105134</name>
</gene>
<evidence type="ECO:0000256" key="1">
    <source>
        <dbReference type="SAM" id="Phobius"/>
    </source>
</evidence>
<sequence>MIFFHDVILVIELVATGLLAIIQWAVVSPVAGVMQAKIAAIFTKTITDIG</sequence>
<keyword evidence="1" id="KW-1133">Transmembrane helix</keyword>
<protein>
    <submittedName>
        <fullName evidence="2">Uncharacterized protein</fullName>
    </submittedName>
</protein>
<name>A0A1H5TTZ1_9PROT</name>
<dbReference type="EMBL" id="FNUX01000005">
    <property type="protein sequence ID" value="SEF65698.1"/>
    <property type="molecule type" value="Genomic_DNA"/>
</dbReference>